<sequence>MGTTKSMILMDEKTPNLPILRYVPLSRCKKGEPPFVEFPKGLKVGDIEVLRESFTTPLTKITKQKLKIDLTKANLSQRQTKDGFDPRAYKLMAKVGYDFTTHTKFKSLKIHKQPELSSTLKKLLREGHAIPVSEKGLAYKSPEPIRITRKGEGKSGSLKVKSHNAILTNPEKEGSKQGEGETSCHYITIIEESEIETPEEDAKDVP</sequence>
<organism evidence="1 2">
    <name type="scientific">Cucumis melo var. makuwa</name>
    <name type="common">Oriental melon</name>
    <dbReference type="NCBI Taxonomy" id="1194695"/>
    <lineage>
        <taxon>Eukaryota</taxon>
        <taxon>Viridiplantae</taxon>
        <taxon>Streptophyta</taxon>
        <taxon>Embryophyta</taxon>
        <taxon>Tracheophyta</taxon>
        <taxon>Spermatophyta</taxon>
        <taxon>Magnoliopsida</taxon>
        <taxon>eudicotyledons</taxon>
        <taxon>Gunneridae</taxon>
        <taxon>Pentapetalae</taxon>
        <taxon>rosids</taxon>
        <taxon>fabids</taxon>
        <taxon>Cucurbitales</taxon>
        <taxon>Cucurbitaceae</taxon>
        <taxon>Benincaseae</taxon>
        <taxon>Cucumis</taxon>
    </lineage>
</organism>
<dbReference type="AlphaFoldDB" id="A0A5A7VAE1"/>
<protein>
    <submittedName>
        <fullName evidence="1">Gypsy-like retrotransposase</fullName>
    </submittedName>
</protein>
<dbReference type="Proteomes" id="UP000321393">
    <property type="component" value="Unassembled WGS sequence"/>
</dbReference>
<gene>
    <name evidence="1" type="ORF">E6C27_scaffold79G001520</name>
</gene>
<name>A0A5A7VAE1_CUCMM</name>
<evidence type="ECO:0000313" key="1">
    <source>
        <dbReference type="EMBL" id="KAA0062639.1"/>
    </source>
</evidence>
<reference evidence="1 2" key="1">
    <citation type="submission" date="2019-08" db="EMBL/GenBank/DDBJ databases">
        <title>Draft genome sequences of two oriental melons (Cucumis melo L. var makuwa).</title>
        <authorList>
            <person name="Kwon S.-Y."/>
        </authorList>
    </citation>
    <scope>NUCLEOTIDE SEQUENCE [LARGE SCALE GENOMIC DNA]</scope>
    <source>
        <strain evidence="2">cv. SW 3</strain>
        <tissue evidence="1">Leaf</tissue>
    </source>
</reference>
<evidence type="ECO:0000313" key="2">
    <source>
        <dbReference type="Proteomes" id="UP000321393"/>
    </source>
</evidence>
<proteinExistence type="predicted"/>
<dbReference type="EMBL" id="SSTE01004244">
    <property type="protein sequence ID" value="KAA0062639.1"/>
    <property type="molecule type" value="Genomic_DNA"/>
</dbReference>
<accession>A0A5A7VAE1</accession>
<comment type="caution">
    <text evidence="1">The sequence shown here is derived from an EMBL/GenBank/DDBJ whole genome shotgun (WGS) entry which is preliminary data.</text>
</comment>